<dbReference type="RefSeq" id="WP_160344734.1">
    <property type="nucleotide sequence ID" value="NZ_WSRR01000003.1"/>
</dbReference>
<dbReference type="PROSITE" id="PS50943">
    <property type="entry name" value="HTH_CROC1"/>
    <property type="match status" value="1"/>
</dbReference>
<protein>
    <submittedName>
        <fullName evidence="4">Helix-turn-helix domain-containing protein</fullName>
    </submittedName>
</protein>
<dbReference type="EMBL" id="WSRR01000003">
    <property type="protein sequence ID" value="MVX60276.1"/>
    <property type="molecule type" value="Genomic_DNA"/>
</dbReference>
<comment type="caution">
    <text evidence="4">The sequence shown here is derived from an EMBL/GenBank/DDBJ whole genome shotgun (WGS) entry which is preliminary data.</text>
</comment>
<evidence type="ECO:0000256" key="2">
    <source>
        <dbReference type="SAM" id="Phobius"/>
    </source>
</evidence>
<dbReference type="Proteomes" id="UP000463388">
    <property type="component" value="Unassembled WGS sequence"/>
</dbReference>
<keyword evidence="5" id="KW-1185">Reference proteome</keyword>
<accession>A0A6N8JN70</accession>
<dbReference type="SMART" id="SM00530">
    <property type="entry name" value="HTH_XRE"/>
    <property type="match status" value="1"/>
</dbReference>
<dbReference type="SUPFAM" id="SSF47413">
    <property type="entry name" value="lambda repressor-like DNA-binding domains"/>
    <property type="match status" value="1"/>
</dbReference>
<feature type="domain" description="HTH cro/C1-type" evidence="3">
    <location>
        <begin position="7"/>
        <end position="61"/>
    </location>
</feature>
<organism evidence="4 5">
    <name type="scientific">Adlercreutzia mucosicola</name>
    <dbReference type="NCBI Taxonomy" id="580026"/>
    <lineage>
        <taxon>Bacteria</taxon>
        <taxon>Bacillati</taxon>
        <taxon>Actinomycetota</taxon>
        <taxon>Coriobacteriia</taxon>
        <taxon>Eggerthellales</taxon>
        <taxon>Eggerthellaceae</taxon>
        <taxon>Adlercreutzia</taxon>
    </lineage>
</organism>
<gene>
    <name evidence="4" type="ORF">GKZ27_02175</name>
</gene>
<proteinExistence type="predicted"/>
<keyword evidence="1" id="KW-0238">DNA-binding</keyword>
<keyword evidence="2" id="KW-1133">Transmembrane helix</keyword>
<evidence type="ECO:0000313" key="4">
    <source>
        <dbReference type="EMBL" id="MVX60276.1"/>
    </source>
</evidence>
<evidence type="ECO:0000313" key="5">
    <source>
        <dbReference type="Proteomes" id="UP000463388"/>
    </source>
</evidence>
<dbReference type="InterPro" id="IPR001387">
    <property type="entry name" value="Cro/C1-type_HTH"/>
</dbReference>
<evidence type="ECO:0000256" key="1">
    <source>
        <dbReference type="ARBA" id="ARBA00023125"/>
    </source>
</evidence>
<dbReference type="PANTHER" id="PTHR46558">
    <property type="entry name" value="TRACRIPTIONAL REGULATORY PROTEIN-RELATED-RELATED"/>
    <property type="match status" value="1"/>
</dbReference>
<feature type="transmembrane region" description="Helical" evidence="2">
    <location>
        <begin position="100"/>
        <end position="121"/>
    </location>
</feature>
<dbReference type="AlphaFoldDB" id="A0A6N8JN70"/>
<dbReference type="CDD" id="cd00093">
    <property type="entry name" value="HTH_XRE"/>
    <property type="match status" value="1"/>
</dbReference>
<keyword evidence="2" id="KW-0812">Transmembrane</keyword>
<dbReference type="OrthoDB" id="9805856at2"/>
<dbReference type="PANTHER" id="PTHR46558:SF13">
    <property type="entry name" value="HTH-TYPE TRANSCRIPTIONAL REGULATOR IMMR"/>
    <property type="match status" value="1"/>
</dbReference>
<sequence>MKFNERLMALRKKWGLSQEELGFELGVSRQTVSKWESGQSYPDFQRLVLLADYFDISLDELVRGLDVGDVRALNESEKQLSSIYADVEGGKAVMRKYIRVLLGIGAAILTFFAGIVCYAVLFA</sequence>
<dbReference type="Pfam" id="PF01381">
    <property type="entry name" value="HTH_3"/>
    <property type="match status" value="1"/>
</dbReference>
<dbReference type="Gene3D" id="1.10.260.40">
    <property type="entry name" value="lambda repressor-like DNA-binding domains"/>
    <property type="match status" value="1"/>
</dbReference>
<reference evidence="4 5" key="1">
    <citation type="submission" date="2019-12" db="EMBL/GenBank/DDBJ databases">
        <title>Microbes associate with the intestines of laboratory mice.</title>
        <authorList>
            <person name="Navarre W."/>
            <person name="Wong E."/>
        </authorList>
    </citation>
    <scope>NUCLEOTIDE SEQUENCE [LARGE SCALE GENOMIC DNA]</scope>
    <source>
        <strain evidence="4 5">NM66_B29</strain>
    </source>
</reference>
<dbReference type="InterPro" id="IPR010982">
    <property type="entry name" value="Lambda_DNA-bd_dom_sf"/>
</dbReference>
<name>A0A6N8JN70_9ACTN</name>
<keyword evidence="2" id="KW-0472">Membrane</keyword>
<evidence type="ECO:0000259" key="3">
    <source>
        <dbReference type="PROSITE" id="PS50943"/>
    </source>
</evidence>
<dbReference type="GO" id="GO:0003677">
    <property type="term" value="F:DNA binding"/>
    <property type="evidence" value="ECO:0007669"/>
    <property type="project" value="UniProtKB-KW"/>
</dbReference>